<feature type="region of interest" description="Disordered" evidence="1">
    <location>
        <begin position="1"/>
        <end position="49"/>
    </location>
</feature>
<comment type="caution">
    <text evidence="2">The sequence shown here is derived from an EMBL/GenBank/DDBJ whole genome shotgun (WGS) entry which is preliminary data.</text>
</comment>
<evidence type="ECO:0000313" key="3">
    <source>
        <dbReference type="Proteomes" id="UP001500253"/>
    </source>
</evidence>
<gene>
    <name evidence="2" type="ORF">GCM10010246_62080</name>
</gene>
<name>A0ABN3GX18_9ACTN</name>
<evidence type="ECO:0000256" key="1">
    <source>
        <dbReference type="SAM" id="MobiDB-lite"/>
    </source>
</evidence>
<keyword evidence="3" id="KW-1185">Reference proteome</keyword>
<feature type="compositionally biased region" description="Basic and acidic residues" evidence="1">
    <location>
        <begin position="39"/>
        <end position="49"/>
    </location>
</feature>
<organism evidence="2 3">
    <name type="scientific">Streptomyces cuspidosporus</name>
    <dbReference type="NCBI Taxonomy" id="66882"/>
    <lineage>
        <taxon>Bacteria</taxon>
        <taxon>Bacillati</taxon>
        <taxon>Actinomycetota</taxon>
        <taxon>Actinomycetes</taxon>
        <taxon>Kitasatosporales</taxon>
        <taxon>Streptomycetaceae</taxon>
        <taxon>Streptomyces</taxon>
    </lineage>
</organism>
<reference evidence="2 3" key="1">
    <citation type="journal article" date="2019" name="Int. J. Syst. Evol. Microbiol.">
        <title>The Global Catalogue of Microorganisms (GCM) 10K type strain sequencing project: providing services to taxonomists for standard genome sequencing and annotation.</title>
        <authorList>
            <consortium name="The Broad Institute Genomics Platform"/>
            <consortium name="The Broad Institute Genome Sequencing Center for Infectious Disease"/>
            <person name="Wu L."/>
            <person name="Ma J."/>
        </authorList>
    </citation>
    <scope>NUCLEOTIDE SEQUENCE [LARGE SCALE GENOMIC DNA]</scope>
    <source>
        <strain evidence="2 3">JCM 4316</strain>
    </source>
</reference>
<sequence>MIISIPVAMTPRASRRERETAGGEAETADITVSPVTDDADWRDKKDRSR</sequence>
<accession>A0ABN3GX18</accession>
<dbReference type="EMBL" id="BAAASD010000034">
    <property type="protein sequence ID" value="GAA2362544.1"/>
    <property type="molecule type" value="Genomic_DNA"/>
</dbReference>
<dbReference type="Proteomes" id="UP001500253">
    <property type="component" value="Unassembled WGS sequence"/>
</dbReference>
<proteinExistence type="predicted"/>
<protein>
    <submittedName>
        <fullName evidence="2">Uncharacterized protein</fullName>
    </submittedName>
</protein>
<evidence type="ECO:0000313" key="2">
    <source>
        <dbReference type="EMBL" id="GAA2362544.1"/>
    </source>
</evidence>